<dbReference type="AlphaFoldDB" id="A0AAV7BGM1"/>
<name>A0AAV7BGM1_ENGPU</name>
<protein>
    <submittedName>
        <fullName evidence="1">Uncharacterized protein</fullName>
    </submittedName>
</protein>
<dbReference type="EMBL" id="WNYA01000005">
    <property type="protein sequence ID" value="KAG8571668.1"/>
    <property type="molecule type" value="Genomic_DNA"/>
</dbReference>
<keyword evidence="2" id="KW-1185">Reference proteome</keyword>
<dbReference type="Proteomes" id="UP000824782">
    <property type="component" value="Unassembled WGS sequence"/>
</dbReference>
<accession>A0AAV7BGM1</accession>
<comment type="caution">
    <text evidence="1">The sequence shown here is derived from an EMBL/GenBank/DDBJ whole genome shotgun (WGS) entry which is preliminary data.</text>
</comment>
<sequence>MIFGPMGALRMQLFSGLPERVNYFTLTSLTLQSQDVCLDLLDLLHHLLSSSMKYVMGVHLPVESIVAIL</sequence>
<reference evidence="1" key="1">
    <citation type="thesis" date="2020" institute="ProQuest LLC" country="789 East Eisenhower Parkway, Ann Arbor, MI, USA">
        <title>Comparative Genomics and Chromosome Evolution.</title>
        <authorList>
            <person name="Mudd A.B."/>
        </authorList>
    </citation>
    <scope>NUCLEOTIDE SEQUENCE</scope>
    <source>
        <strain evidence="1">237g6f4</strain>
        <tissue evidence="1">Blood</tissue>
    </source>
</reference>
<evidence type="ECO:0000313" key="1">
    <source>
        <dbReference type="EMBL" id="KAG8571668.1"/>
    </source>
</evidence>
<proteinExistence type="predicted"/>
<organism evidence="1 2">
    <name type="scientific">Engystomops pustulosus</name>
    <name type="common">Tungara frog</name>
    <name type="synonym">Physalaemus pustulosus</name>
    <dbReference type="NCBI Taxonomy" id="76066"/>
    <lineage>
        <taxon>Eukaryota</taxon>
        <taxon>Metazoa</taxon>
        <taxon>Chordata</taxon>
        <taxon>Craniata</taxon>
        <taxon>Vertebrata</taxon>
        <taxon>Euteleostomi</taxon>
        <taxon>Amphibia</taxon>
        <taxon>Batrachia</taxon>
        <taxon>Anura</taxon>
        <taxon>Neobatrachia</taxon>
        <taxon>Hyloidea</taxon>
        <taxon>Leptodactylidae</taxon>
        <taxon>Leiuperinae</taxon>
        <taxon>Engystomops</taxon>
    </lineage>
</organism>
<evidence type="ECO:0000313" key="2">
    <source>
        <dbReference type="Proteomes" id="UP000824782"/>
    </source>
</evidence>
<gene>
    <name evidence="1" type="ORF">GDO81_011746</name>
</gene>